<evidence type="ECO:0000256" key="12">
    <source>
        <dbReference type="ARBA" id="ARBA00041765"/>
    </source>
</evidence>
<dbReference type="InterPro" id="IPR015424">
    <property type="entry name" value="PyrdxlP-dep_Trfase"/>
</dbReference>
<dbReference type="InterPro" id="IPR004839">
    <property type="entry name" value="Aminotransferase_I/II_large"/>
</dbReference>
<evidence type="ECO:0000259" key="14">
    <source>
        <dbReference type="Pfam" id="PF00155"/>
    </source>
</evidence>
<comment type="similarity">
    <text evidence="4">Belongs to the class-II pyridoxal-phosphate-dependent aminotransferase family.</text>
</comment>
<evidence type="ECO:0000256" key="1">
    <source>
        <dbReference type="ARBA" id="ARBA00001933"/>
    </source>
</evidence>
<dbReference type="FunCoup" id="A0A1V9XQY6">
    <property type="interactions" value="1853"/>
</dbReference>
<dbReference type="AlphaFoldDB" id="A0A1V9XQY6"/>
<dbReference type="GO" id="GO:0030170">
    <property type="term" value="F:pyridoxal phosphate binding"/>
    <property type="evidence" value="ECO:0007669"/>
    <property type="project" value="InterPro"/>
</dbReference>
<dbReference type="Gene3D" id="3.90.1150.10">
    <property type="entry name" value="Aspartate Aminotransferase, domain 1"/>
    <property type="match status" value="1"/>
</dbReference>
<evidence type="ECO:0000256" key="7">
    <source>
        <dbReference type="ARBA" id="ARBA00022898"/>
    </source>
</evidence>
<comment type="caution">
    <text evidence="15">The sequence shown here is derived from an EMBL/GenBank/DDBJ whole genome shotgun (WGS) entry which is preliminary data.</text>
</comment>
<keyword evidence="16" id="KW-1185">Reference proteome</keyword>
<dbReference type="GO" id="GO:0046512">
    <property type="term" value="P:sphingosine biosynthetic process"/>
    <property type="evidence" value="ECO:0007669"/>
    <property type="project" value="TreeGrafter"/>
</dbReference>
<evidence type="ECO:0000313" key="15">
    <source>
        <dbReference type="EMBL" id="OQR75871.1"/>
    </source>
</evidence>
<dbReference type="Gene3D" id="3.40.640.10">
    <property type="entry name" value="Type I PLP-dependent aspartate aminotransferase-like (Major domain)"/>
    <property type="match status" value="1"/>
</dbReference>
<evidence type="ECO:0000256" key="2">
    <source>
        <dbReference type="ARBA" id="ARBA00004760"/>
    </source>
</evidence>
<evidence type="ECO:0000256" key="6">
    <source>
        <dbReference type="ARBA" id="ARBA00022679"/>
    </source>
</evidence>
<keyword evidence="6 15" id="KW-0808">Transferase</keyword>
<evidence type="ECO:0000256" key="10">
    <source>
        <dbReference type="ARBA" id="ARBA00023315"/>
    </source>
</evidence>
<dbReference type="EC" id="2.3.1.50" evidence="5"/>
<dbReference type="GO" id="GO:0004758">
    <property type="term" value="F:serine C-palmitoyltransferase activity"/>
    <property type="evidence" value="ECO:0007669"/>
    <property type="project" value="UniProtKB-EC"/>
</dbReference>
<keyword evidence="9" id="KW-0443">Lipid metabolism</keyword>
<keyword evidence="7" id="KW-0663">Pyridoxal phosphate</keyword>
<evidence type="ECO:0000256" key="11">
    <source>
        <dbReference type="ARBA" id="ARBA00041066"/>
    </source>
</evidence>
<reference evidence="15 16" key="1">
    <citation type="journal article" date="2017" name="Gigascience">
        <title>Draft genome of the honey bee ectoparasitic mite, Tropilaelaps mercedesae, is shaped by the parasitic life history.</title>
        <authorList>
            <person name="Dong X."/>
            <person name="Armstrong S.D."/>
            <person name="Xia D."/>
            <person name="Makepeace B.L."/>
            <person name="Darby A.C."/>
            <person name="Kadowaki T."/>
        </authorList>
    </citation>
    <scope>NUCLEOTIDE SEQUENCE [LARGE SCALE GENOMIC DNA]</scope>
    <source>
        <strain evidence="15">Wuxi-XJTLU</strain>
    </source>
</reference>
<feature type="domain" description="Aminotransferase class I/classII large" evidence="14">
    <location>
        <begin position="94"/>
        <end position="457"/>
    </location>
</feature>
<proteinExistence type="inferred from homology"/>
<dbReference type="InterPro" id="IPR050087">
    <property type="entry name" value="AON_synthase_class-II"/>
</dbReference>
<dbReference type="PANTHER" id="PTHR13693:SF2">
    <property type="entry name" value="SERINE PALMITOYLTRANSFERASE 1"/>
    <property type="match status" value="1"/>
</dbReference>
<dbReference type="PANTHER" id="PTHR13693">
    <property type="entry name" value="CLASS II AMINOTRANSFERASE/8-AMINO-7-OXONONANOATE SYNTHASE"/>
    <property type="match status" value="1"/>
</dbReference>
<comment type="cofactor">
    <cofactor evidence="1">
        <name>pyridoxal 5'-phosphate</name>
        <dbReference type="ChEBI" id="CHEBI:597326"/>
    </cofactor>
</comment>
<dbReference type="InterPro" id="IPR015421">
    <property type="entry name" value="PyrdxlP-dep_Trfase_major"/>
</dbReference>
<dbReference type="InterPro" id="IPR015422">
    <property type="entry name" value="PyrdxlP-dep_Trfase_small"/>
</dbReference>
<evidence type="ECO:0000313" key="16">
    <source>
        <dbReference type="Proteomes" id="UP000192247"/>
    </source>
</evidence>
<evidence type="ECO:0000256" key="4">
    <source>
        <dbReference type="ARBA" id="ARBA00008392"/>
    </source>
</evidence>
<dbReference type="SUPFAM" id="SSF53383">
    <property type="entry name" value="PLP-dependent transferases"/>
    <property type="match status" value="1"/>
</dbReference>
<keyword evidence="10" id="KW-0012">Acyltransferase</keyword>
<dbReference type="InParanoid" id="A0A1V9XQY6"/>
<evidence type="ECO:0000256" key="8">
    <source>
        <dbReference type="ARBA" id="ARBA00022919"/>
    </source>
</evidence>
<evidence type="ECO:0000256" key="3">
    <source>
        <dbReference type="ARBA" id="ARBA00004991"/>
    </source>
</evidence>
<dbReference type="GO" id="GO:0005783">
    <property type="term" value="C:endoplasmic reticulum"/>
    <property type="evidence" value="ECO:0007669"/>
    <property type="project" value="TreeGrafter"/>
</dbReference>
<dbReference type="GO" id="GO:0016020">
    <property type="term" value="C:membrane"/>
    <property type="evidence" value="ECO:0007669"/>
    <property type="project" value="GOC"/>
</dbReference>
<dbReference type="EMBL" id="MNPL01005657">
    <property type="protein sequence ID" value="OQR75871.1"/>
    <property type="molecule type" value="Genomic_DNA"/>
</dbReference>
<evidence type="ECO:0000256" key="5">
    <source>
        <dbReference type="ARBA" id="ARBA00013220"/>
    </source>
</evidence>
<comment type="pathway">
    <text evidence="3">Sphingolipid metabolism.</text>
</comment>
<keyword evidence="8" id="KW-0746">Sphingolipid metabolism</keyword>
<dbReference type="Proteomes" id="UP000192247">
    <property type="component" value="Unassembled WGS sequence"/>
</dbReference>
<comment type="pathway">
    <text evidence="2">Lipid metabolism; sphingolipid metabolism.</text>
</comment>
<accession>A0A1V9XQY6</accession>
<name>A0A1V9XQY6_9ACAR</name>
<dbReference type="GO" id="GO:0046513">
    <property type="term" value="P:ceramide biosynthetic process"/>
    <property type="evidence" value="ECO:0007669"/>
    <property type="project" value="TreeGrafter"/>
</dbReference>
<sequence>METITGFVESVYTAPSAQLAFELILVLLLVWTLKRGPASQATQARRMTDREVNEVLAAFQPEPLCGVMPDRQAIPPRVLSGRVGRYVTVNGKPLLNVATHNYLGLGDRKDSTDKAIHALRNYGVGSCGPRGFYGTADVHLELEARLAAFMGVEEACLYSYGFSAISSAIPSYSKPHDVIFADEQVNFSIQQGIIASRSTVYYFEHNNPDDLERLLRAQDERDRRRPKNAKRIRRFLILEGIYMNTGTLVNLPALVKLRAQYKCRLFIDESLSFGVLGRTGKGVREHFGVPNSEIDLISATLENAVSSYGGFLCGSHFLMEHQRLYGLAYCFSASLPPLQAVVTLSHLDIISREPESMERLRQNCHTVYHRLKREVKGLLNGSHPLSPVKHLYLEVSPVDAQAAKAKLDEIVAFAEERGVALTRSSYLEGKELMAHTASIRLTVGSFLTAEDIGLVIEVLRDACRKLCINRFPFIDDVEPLGFMDECCEDVYKPSSTCKVICAAALLALHVGQPDTANPFERQRLVRNAAQSANPSSKLTKSVTDGYTEGIGGTTAQKPVPCLQSAFTRLHPALDRLFQHRSMQLIKVKCQEAECVLLREQHADTCTLVHVQCSQRRRRPAETARDIMSRLSNEVSYRSVNTRSTGT</sequence>
<gene>
    <name evidence="15" type="ORF">BIW11_00690</name>
</gene>
<dbReference type="Pfam" id="PF00155">
    <property type="entry name" value="Aminotran_1_2"/>
    <property type="match status" value="1"/>
</dbReference>
<evidence type="ECO:0000256" key="9">
    <source>
        <dbReference type="ARBA" id="ARBA00023098"/>
    </source>
</evidence>
<evidence type="ECO:0000256" key="13">
    <source>
        <dbReference type="ARBA" id="ARBA00042649"/>
    </source>
</evidence>
<dbReference type="STRING" id="418985.A0A1V9XQY6"/>
<organism evidence="15 16">
    <name type="scientific">Tropilaelaps mercedesae</name>
    <dbReference type="NCBI Taxonomy" id="418985"/>
    <lineage>
        <taxon>Eukaryota</taxon>
        <taxon>Metazoa</taxon>
        <taxon>Ecdysozoa</taxon>
        <taxon>Arthropoda</taxon>
        <taxon>Chelicerata</taxon>
        <taxon>Arachnida</taxon>
        <taxon>Acari</taxon>
        <taxon>Parasitiformes</taxon>
        <taxon>Mesostigmata</taxon>
        <taxon>Gamasina</taxon>
        <taxon>Dermanyssoidea</taxon>
        <taxon>Laelapidae</taxon>
        <taxon>Tropilaelaps</taxon>
    </lineage>
</organism>
<protein>
    <recommendedName>
        <fullName evidence="11">Serine palmitoyltransferase 1</fullName>
        <ecNumber evidence="5">2.3.1.50</ecNumber>
    </recommendedName>
    <alternativeName>
        <fullName evidence="12">Long chain base biosynthesis protein 1</fullName>
    </alternativeName>
    <alternativeName>
        <fullName evidence="13">Serine-palmitoyl-CoA transferase 1</fullName>
    </alternativeName>
</protein>
<dbReference type="OrthoDB" id="3168162at2759"/>